<dbReference type="PANTHER" id="PTHR22550">
    <property type="entry name" value="SPORE GERMINATION PROTEIN"/>
    <property type="match status" value="1"/>
</dbReference>
<evidence type="ECO:0000313" key="6">
    <source>
        <dbReference type="Proteomes" id="UP001185012"/>
    </source>
</evidence>
<keyword evidence="4" id="KW-1133">Transmembrane helix</keyword>
<dbReference type="Proteomes" id="UP001185012">
    <property type="component" value="Unassembled WGS sequence"/>
</dbReference>
<evidence type="ECO:0000256" key="1">
    <source>
        <dbReference type="ARBA" id="ARBA00005278"/>
    </source>
</evidence>
<comment type="caution">
    <text evidence="5">The sequence shown here is derived from an EMBL/GenBank/DDBJ whole genome shotgun (WGS) entry which is preliminary data.</text>
</comment>
<feature type="compositionally biased region" description="Basic and acidic residues" evidence="3">
    <location>
        <begin position="11"/>
        <end position="24"/>
    </location>
</feature>
<dbReference type="Pfam" id="PF03323">
    <property type="entry name" value="GerA"/>
    <property type="match status" value="1"/>
</dbReference>
<proteinExistence type="inferred from homology"/>
<evidence type="ECO:0000256" key="4">
    <source>
        <dbReference type="SAM" id="Phobius"/>
    </source>
</evidence>
<dbReference type="InterPro" id="IPR004995">
    <property type="entry name" value="Spore_Ger"/>
</dbReference>
<dbReference type="RefSeq" id="WP_309868183.1">
    <property type="nucleotide sequence ID" value="NZ_JAVDQG010000008.1"/>
</dbReference>
<keyword evidence="6" id="KW-1185">Reference proteome</keyword>
<organism evidence="5 6">
    <name type="scientific">Desmospora profundinema</name>
    <dbReference type="NCBI Taxonomy" id="1571184"/>
    <lineage>
        <taxon>Bacteria</taxon>
        <taxon>Bacillati</taxon>
        <taxon>Bacillota</taxon>
        <taxon>Bacilli</taxon>
        <taxon>Bacillales</taxon>
        <taxon>Thermoactinomycetaceae</taxon>
        <taxon>Desmospora</taxon>
    </lineage>
</organism>
<dbReference type="EMBL" id="JAVDQG010000008">
    <property type="protein sequence ID" value="MDR6227235.1"/>
    <property type="molecule type" value="Genomic_DNA"/>
</dbReference>
<comment type="similarity">
    <text evidence="1">Belongs to the GerABKA family.</text>
</comment>
<feature type="region of interest" description="Disordered" evidence="3">
    <location>
        <begin position="1"/>
        <end position="24"/>
    </location>
</feature>
<gene>
    <name evidence="5" type="ORF">JOE21_003250</name>
</gene>
<evidence type="ECO:0000313" key="5">
    <source>
        <dbReference type="EMBL" id="MDR6227235.1"/>
    </source>
</evidence>
<evidence type="ECO:0000256" key="2">
    <source>
        <dbReference type="ARBA" id="ARBA00023136"/>
    </source>
</evidence>
<accession>A0ABU1IR51</accession>
<dbReference type="PIRSF" id="PIRSF005690">
    <property type="entry name" value="GerBA"/>
    <property type="match status" value="1"/>
</dbReference>
<name>A0ABU1IR51_9BACL</name>
<keyword evidence="2 4" id="KW-0472">Membrane</keyword>
<protein>
    <recommendedName>
        <fullName evidence="7">Spore germination protein</fullName>
    </recommendedName>
</protein>
<feature type="compositionally biased region" description="Basic residues" evidence="3">
    <location>
        <begin position="1"/>
        <end position="10"/>
    </location>
</feature>
<evidence type="ECO:0008006" key="7">
    <source>
        <dbReference type="Google" id="ProtNLM"/>
    </source>
</evidence>
<reference evidence="5 6" key="1">
    <citation type="submission" date="2023-07" db="EMBL/GenBank/DDBJ databases">
        <title>Genomic Encyclopedia of Type Strains, Phase IV (KMG-IV): sequencing the most valuable type-strain genomes for metagenomic binning, comparative biology and taxonomic classification.</title>
        <authorList>
            <person name="Goeker M."/>
        </authorList>
    </citation>
    <scope>NUCLEOTIDE SEQUENCE [LARGE SCALE GENOMIC DNA]</scope>
    <source>
        <strain evidence="5 6">DSM 45903</strain>
    </source>
</reference>
<feature type="transmembrane region" description="Helical" evidence="4">
    <location>
        <begin position="314"/>
        <end position="333"/>
    </location>
</feature>
<feature type="transmembrane region" description="Helical" evidence="4">
    <location>
        <begin position="388"/>
        <end position="421"/>
    </location>
</feature>
<dbReference type="PANTHER" id="PTHR22550:SF5">
    <property type="entry name" value="LEUCINE ZIPPER PROTEIN 4"/>
    <property type="match status" value="1"/>
</dbReference>
<feature type="transmembrane region" description="Helical" evidence="4">
    <location>
        <begin position="441"/>
        <end position="465"/>
    </location>
</feature>
<dbReference type="InterPro" id="IPR050768">
    <property type="entry name" value="UPF0353/GerABKA_families"/>
</dbReference>
<evidence type="ECO:0000256" key="3">
    <source>
        <dbReference type="SAM" id="MobiDB-lite"/>
    </source>
</evidence>
<sequence>MRKRRQRKKREVLEQHSREQVEKKANDTPVFVELEKNTHWMAEIMGDSSDVVTRLFTIQYAPDRKAAVIYLDGMCDTRKIEEQLLRPLMLQGERIDTKTDLWKIVEESLVQIGEISKESDMKGILVGLLNGDAILFVDGYAEGMVISAKGWAQRGVDEPRAEAVVRGSREGFTETLRVNTAMIRRRLKDPNFRLKDMNVGERTHTNLAIAYVEGVTDPGIVDEVKKRIEEIQLDGILESGYIEEMIRDATWSPFPTLQNTERPDTVVSHLLEGKVAILVDGTPHVLIAPAVFSQFYYSPEDYYEGYLIGSFLRLLRLLSFIIALLLPALYIAFISFHPEMIPTKLAIAMAAGRATVPFPSIVEALVMETAVEILREASIRLPGPIGPTIGIVGALVIGDAAVTAGLVSPLMVIVVGLTTISSYANPSYSAAISIRLLRFPLMIASSIMGLYGIMLSLMLLLLHLIKIRSFGLPYLAPFSPLHLSDLKDTLIRIPWPFMKKRPTLYRPKDQRREVEGKIR</sequence>
<keyword evidence="4" id="KW-0812">Transmembrane</keyword>